<dbReference type="Pfam" id="PF17541">
    <property type="entry name" value="TssC"/>
    <property type="match status" value="1"/>
</dbReference>
<feature type="non-terminal residue" evidence="1">
    <location>
        <position position="1"/>
    </location>
</feature>
<sequence length="409" mass="47038">ANMNPNRKARRNIFLTDKQWDAERRALARCLGVWEKLIRKELTVEQMLEMAKETALQAEELLNKNLKAALARTHDLEQAYRSVAYFYKNTESDKVKNITIVNASMEQLRDLDNTVFADYINKELRQNFDRLDLRRNYSLLVVPGYLGSNAILDKWSKMAYENKAFLITDFQDLESPDDVIDIFFNADHTSGDAFKSNTVMTCNWLLGRAKEDSVGEEENLYVPPSTALAGKIYGTLMSQVVAGKKFGGLNEVESVRFDLKRSEISELERIGLVPMVNEYSKVMAFSAKTLFNGDNLGLQTYSVVRVFDYITKVLFDFLNRRAFENWTTRTEADLRSQIVKFLDSVMGPNKLIERFKVVKIEQDPNQKDRILLDIHITPFFPAKSFVIQLAGHKGDGPEEAVWESEYKQE</sequence>
<proteinExistence type="predicted"/>
<name>S0F6N9_9BACT</name>
<dbReference type="GO" id="GO:0033104">
    <property type="term" value="C:type VI protein secretion system complex"/>
    <property type="evidence" value="ECO:0007669"/>
    <property type="project" value="InterPro"/>
</dbReference>
<accession>S0F6N9</accession>
<dbReference type="AlphaFoldDB" id="S0F6N9"/>
<dbReference type="InterPro" id="IPR035576">
    <property type="entry name" value="T6SS_TssC"/>
</dbReference>
<dbReference type="EMBL" id="ACBW01000105">
    <property type="protein sequence ID" value="EEF75944.1"/>
    <property type="molecule type" value="Genomic_DNA"/>
</dbReference>
<dbReference type="eggNOG" id="ENOG502Z8M7">
    <property type="taxonomic scope" value="Bacteria"/>
</dbReference>
<evidence type="ECO:0008006" key="3">
    <source>
        <dbReference type="Google" id="ProtNLM"/>
    </source>
</evidence>
<evidence type="ECO:0000313" key="2">
    <source>
        <dbReference type="Proteomes" id="UP000014073"/>
    </source>
</evidence>
<dbReference type="RefSeq" id="WP_008142005.1">
    <property type="nucleotide sequence ID" value="NZ_EQ973637.1"/>
</dbReference>
<dbReference type="GO" id="GO:0033103">
    <property type="term" value="P:protein secretion by the type VI secretion system"/>
    <property type="evidence" value="ECO:0007669"/>
    <property type="project" value="InterPro"/>
</dbReference>
<reference evidence="1 2" key="1">
    <citation type="submission" date="2008-12" db="EMBL/GenBank/DDBJ databases">
        <authorList>
            <person name="Fulton L."/>
            <person name="Clifton S."/>
            <person name="Fulton B."/>
            <person name="Xu J."/>
            <person name="Minx P."/>
            <person name="Pepin K.H."/>
            <person name="Johnson M."/>
            <person name="Bhonagiri V."/>
            <person name="Nash W.E."/>
            <person name="Mardis E.R."/>
            <person name="Wilson R.K."/>
        </authorList>
    </citation>
    <scope>NUCLEOTIDE SEQUENCE [LARGE SCALE GENOMIC DNA]</scope>
    <source>
        <strain evidence="1 2">DSM 18228</strain>
    </source>
</reference>
<dbReference type="Proteomes" id="UP000014073">
    <property type="component" value="Unassembled WGS sequence"/>
</dbReference>
<organism evidence="1 2">
    <name type="scientific">Phocaeicola coprophilus DSM 18228 = JCM 13818</name>
    <dbReference type="NCBI Taxonomy" id="547042"/>
    <lineage>
        <taxon>Bacteria</taxon>
        <taxon>Pseudomonadati</taxon>
        <taxon>Bacteroidota</taxon>
        <taxon>Bacteroidia</taxon>
        <taxon>Bacteroidales</taxon>
        <taxon>Bacteroidaceae</taxon>
        <taxon>Phocaeicola</taxon>
    </lineage>
</organism>
<dbReference type="STRING" id="547042.BACCOPRO_01438"/>
<comment type="caution">
    <text evidence="1">The sequence shown here is derived from an EMBL/GenBank/DDBJ whole genome shotgun (WGS) entry which is preliminary data.</text>
</comment>
<keyword evidence="2" id="KW-1185">Reference proteome</keyword>
<protein>
    <recommendedName>
        <fullName evidence="3">Type VI secretion system contractile sheath protein TssC</fullName>
    </recommendedName>
</protein>
<dbReference type="HOGENOM" id="CLU_048407_0_0_10"/>
<evidence type="ECO:0000313" key="1">
    <source>
        <dbReference type="EMBL" id="EEF75944.1"/>
    </source>
</evidence>
<dbReference type="OrthoDB" id="1408613at2"/>
<gene>
    <name evidence="1" type="ORF">BACCOPRO_01438</name>
</gene>